<evidence type="ECO:0000259" key="8">
    <source>
        <dbReference type="PROSITE" id="PS50011"/>
    </source>
</evidence>
<evidence type="ECO:0000256" key="5">
    <source>
        <dbReference type="ARBA" id="ARBA00022777"/>
    </source>
</evidence>
<keyword evidence="2" id="KW-0723">Serine/threonine-protein kinase</keyword>
<feature type="region of interest" description="Disordered" evidence="7">
    <location>
        <begin position="306"/>
        <end position="354"/>
    </location>
</feature>
<evidence type="ECO:0000256" key="3">
    <source>
        <dbReference type="ARBA" id="ARBA00022679"/>
    </source>
</evidence>
<dbReference type="GO" id="GO:0004674">
    <property type="term" value="F:protein serine/threonine kinase activity"/>
    <property type="evidence" value="ECO:0007669"/>
    <property type="project" value="UniProtKB-EC"/>
</dbReference>
<reference evidence="10" key="1">
    <citation type="journal article" date="2019" name="Int. J. Syst. Evol. Microbiol.">
        <title>The Global Catalogue of Microorganisms (GCM) 10K type strain sequencing project: providing services to taxonomists for standard genome sequencing and annotation.</title>
        <authorList>
            <consortium name="The Broad Institute Genomics Platform"/>
            <consortium name="The Broad Institute Genome Sequencing Center for Infectious Disease"/>
            <person name="Wu L."/>
            <person name="Ma J."/>
        </authorList>
    </citation>
    <scope>NUCLEOTIDE SEQUENCE [LARGE SCALE GENOMIC DNA]</scope>
    <source>
        <strain evidence="10">CCUG 57508</strain>
    </source>
</reference>
<dbReference type="RefSeq" id="WP_386052898.1">
    <property type="nucleotide sequence ID" value="NZ_JBHTKH010000007.1"/>
</dbReference>
<dbReference type="PROSITE" id="PS00108">
    <property type="entry name" value="PROTEIN_KINASE_ST"/>
    <property type="match status" value="1"/>
</dbReference>
<dbReference type="EC" id="2.7.11.1" evidence="1"/>
<organism evidence="9 10">
    <name type="scientific">Terrabacter terrigena</name>
    <dbReference type="NCBI Taxonomy" id="574718"/>
    <lineage>
        <taxon>Bacteria</taxon>
        <taxon>Bacillati</taxon>
        <taxon>Actinomycetota</taxon>
        <taxon>Actinomycetes</taxon>
        <taxon>Micrococcales</taxon>
        <taxon>Intrasporangiaceae</taxon>
        <taxon>Terrabacter</taxon>
    </lineage>
</organism>
<evidence type="ECO:0000256" key="4">
    <source>
        <dbReference type="ARBA" id="ARBA00022741"/>
    </source>
</evidence>
<protein>
    <recommendedName>
        <fullName evidence="1">non-specific serine/threonine protein kinase</fullName>
        <ecNumber evidence="1">2.7.11.1</ecNumber>
    </recommendedName>
</protein>
<dbReference type="PANTHER" id="PTHR43289:SF6">
    <property type="entry name" value="SERINE_THREONINE-PROTEIN KINASE NEKL-3"/>
    <property type="match status" value="1"/>
</dbReference>
<keyword evidence="3 9" id="KW-0808">Transferase</keyword>
<sequence>MNRLQEGFVLGDRYRLEGRIASGGMADVWRGTDDVLQRNVAIKVMRPDTDHERLFALRFRDEAVHSAGLMHTNIATVFDYGEDDGLAFLVMELVEGEPLSAILNKRGPLPPHEVRSIMGQAALALGVAHEARVVHRDIKPANIMVREDGLVKLTDFGIARALDASGHTQHGEMLGTPNYISPEQALGHAATGASDLYALGVVAHEMLVGQRPFDRGTPIATALSHVNEPPPPLPDTVPEDLRELITECLEKDPEQRPANAATVAVRLGMGDQELRGLALGLATAINGAPADMIENVEELAEEVGHSNGNATVGSGTAGSAGSAGEDAELAATQAMATPAPTPLRSDREDSARGA</sequence>
<accession>A0ABW3N008</accession>
<keyword evidence="6" id="KW-0067">ATP-binding</keyword>
<evidence type="ECO:0000256" key="6">
    <source>
        <dbReference type="ARBA" id="ARBA00022840"/>
    </source>
</evidence>
<evidence type="ECO:0000256" key="2">
    <source>
        <dbReference type="ARBA" id="ARBA00022527"/>
    </source>
</evidence>
<dbReference type="CDD" id="cd14014">
    <property type="entry name" value="STKc_PknB_like"/>
    <property type="match status" value="1"/>
</dbReference>
<dbReference type="PROSITE" id="PS50011">
    <property type="entry name" value="PROTEIN_KINASE_DOM"/>
    <property type="match status" value="1"/>
</dbReference>
<keyword evidence="5 9" id="KW-0418">Kinase</keyword>
<name>A0ABW3N008_9MICO</name>
<dbReference type="SUPFAM" id="SSF56112">
    <property type="entry name" value="Protein kinase-like (PK-like)"/>
    <property type="match status" value="1"/>
</dbReference>
<dbReference type="Gene3D" id="1.10.510.10">
    <property type="entry name" value="Transferase(Phosphotransferase) domain 1"/>
    <property type="match status" value="1"/>
</dbReference>
<dbReference type="InterPro" id="IPR008271">
    <property type="entry name" value="Ser/Thr_kinase_AS"/>
</dbReference>
<evidence type="ECO:0000313" key="9">
    <source>
        <dbReference type="EMBL" id="MFD1054994.1"/>
    </source>
</evidence>
<keyword evidence="10" id="KW-1185">Reference proteome</keyword>
<proteinExistence type="predicted"/>
<feature type="domain" description="Protein kinase" evidence="8">
    <location>
        <begin position="14"/>
        <end position="274"/>
    </location>
</feature>
<feature type="compositionally biased region" description="Low complexity" evidence="7">
    <location>
        <begin position="307"/>
        <end position="338"/>
    </location>
</feature>
<evidence type="ECO:0000256" key="1">
    <source>
        <dbReference type="ARBA" id="ARBA00012513"/>
    </source>
</evidence>
<gene>
    <name evidence="9" type="ORF">ACFQ2V_11815</name>
</gene>
<comment type="caution">
    <text evidence="9">The sequence shown here is derived from an EMBL/GenBank/DDBJ whole genome shotgun (WGS) entry which is preliminary data.</text>
</comment>
<dbReference type="InterPro" id="IPR011009">
    <property type="entry name" value="Kinase-like_dom_sf"/>
</dbReference>
<keyword evidence="4" id="KW-0547">Nucleotide-binding</keyword>
<dbReference type="PANTHER" id="PTHR43289">
    <property type="entry name" value="MITOGEN-ACTIVATED PROTEIN KINASE KINASE KINASE 20-RELATED"/>
    <property type="match status" value="1"/>
</dbReference>
<dbReference type="EMBL" id="JBHTKH010000007">
    <property type="protein sequence ID" value="MFD1054994.1"/>
    <property type="molecule type" value="Genomic_DNA"/>
</dbReference>
<evidence type="ECO:0000313" key="10">
    <source>
        <dbReference type="Proteomes" id="UP001597046"/>
    </source>
</evidence>
<evidence type="ECO:0000256" key="7">
    <source>
        <dbReference type="SAM" id="MobiDB-lite"/>
    </source>
</evidence>
<dbReference type="Proteomes" id="UP001597046">
    <property type="component" value="Unassembled WGS sequence"/>
</dbReference>
<dbReference type="SMART" id="SM00220">
    <property type="entry name" value="S_TKc"/>
    <property type="match status" value="1"/>
</dbReference>
<dbReference type="Gene3D" id="3.30.200.20">
    <property type="entry name" value="Phosphorylase Kinase, domain 1"/>
    <property type="match status" value="1"/>
</dbReference>
<feature type="compositionally biased region" description="Basic and acidic residues" evidence="7">
    <location>
        <begin position="344"/>
        <end position="354"/>
    </location>
</feature>
<dbReference type="InterPro" id="IPR000719">
    <property type="entry name" value="Prot_kinase_dom"/>
</dbReference>
<dbReference type="Pfam" id="PF00069">
    <property type="entry name" value="Pkinase"/>
    <property type="match status" value="1"/>
</dbReference>